<gene>
    <name evidence="1" type="ORF">COO91_03114</name>
</gene>
<keyword evidence="2" id="KW-1185">Reference proteome</keyword>
<evidence type="ECO:0000313" key="1">
    <source>
        <dbReference type="EMBL" id="AUB37176.1"/>
    </source>
</evidence>
<proteinExistence type="predicted"/>
<protein>
    <submittedName>
        <fullName evidence="1">Uncharacterized protein</fullName>
    </submittedName>
</protein>
<organism evidence="1 2">
    <name type="scientific">Nostoc flagelliforme CCNUN1</name>
    <dbReference type="NCBI Taxonomy" id="2038116"/>
    <lineage>
        <taxon>Bacteria</taxon>
        <taxon>Bacillati</taxon>
        <taxon>Cyanobacteriota</taxon>
        <taxon>Cyanophyceae</taxon>
        <taxon>Nostocales</taxon>
        <taxon>Nostocaceae</taxon>
        <taxon>Nostoc</taxon>
    </lineage>
</organism>
<reference evidence="1 2" key="1">
    <citation type="submission" date="2017-11" db="EMBL/GenBank/DDBJ databases">
        <title>Complete genome of a free-living desiccation-tolerant cyanobacterium and its photosynthetic adaptation to extreme terrestrial habitat.</title>
        <authorList>
            <person name="Shang J."/>
        </authorList>
    </citation>
    <scope>NUCLEOTIDE SEQUENCE [LARGE SCALE GENOMIC DNA]</scope>
    <source>
        <strain evidence="1 2">CCNUN1</strain>
    </source>
</reference>
<dbReference type="AlphaFoldDB" id="A0A2K8SNX5"/>
<accession>A0A2K8SNX5</accession>
<sequence>MLIDKYCLTLTSRKWKQTKERLAESDWKWTKHKIGGKI</sequence>
<dbReference type="Proteomes" id="UP000232003">
    <property type="component" value="Chromosome"/>
</dbReference>
<dbReference type="EMBL" id="CP024785">
    <property type="protein sequence ID" value="AUB37176.1"/>
    <property type="molecule type" value="Genomic_DNA"/>
</dbReference>
<dbReference type="KEGG" id="nfl:COO91_03114"/>
<evidence type="ECO:0000313" key="2">
    <source>
        <dbReference type="Proteomes" id="UP000232003"/>
    </source>
</evidence>
<name>A0A2K8SNX5_9NOSO</name>